<sequence>MDPKIAKKTQDTLGKIIKKPPLTDKLLAKPPFRFLHDIVTSVIKTTGFMKGLYAESELNSENVKDKDSKIAFLQKAVDLVSLVNNKTLSVKPQKVVAGHEPEKTNEFLQALATAISKKVDNDEYVAKVLGKGNVESKAEEKKDREKDKDKEKTRERSEDRRKRDDDKRDKEKERGRDSGSRDRERDRSRDKDDRHRDRDADRKSARKMDQAEFDILDSLSDDMNDLKTSDILSDELNTSDSELASLQNNSLDVPLNMTFDTNLGAHGLDEKEIQELEEQRRQQWSRARANRPKAARPRREHSSLTNLNQTDSQEHFESQKSSGDSSESKGKEVAEIAMENIGLETNAAIVFAQKEAKEDVEINKSDEKVGKKETQNNLRPKDSKRNMGKKEAKEDVGKRQQGAAKSRVTTRPKENKSATQAVTKIPSKPKQRRDSVGPRTSTPIDSPDSVTVIGKPRPKESSSKKIAENKTKSNVKKSGDRSLGEVVSSIAPIERTSEIKIRSESKQTLLTKGKSKGKLNFETIPLSKSKTEVEKDIIQVKPADVDMTSESHTSSSRKEDVTFNVYKKKKRKVEDKRRKSSFSMLANKRREDDEGKENETPDMVNGEKEPPPARMQRPSSAKGSRRRQEAPVTLTQGQDSSEDEDGGSPTRKPQAAESSVKEDDVPPQVAETRRTSRPASARPAPPRRKEDTIQSEPSMRLGSGKPTNVIVDNEQGSDEDETFVVEESAPPPPEPEKTTTKMDVDEDEDHGALVKNIMKTKKEYEAQQTKKTDIDRSTLSDAQRRKQREQIQKEIDKLRGSIQTLTRSANPLGKIMDYVQEDLDSMQKELEKWKTENKEHAQALKRETAITERAVEPLKAQLTEVDQQIKDQMDLIAAVKSNILRNDQKIEKMLRTIAKS</sequence>
<proteinExistence type="inferred from homology"/>
<evidence type="ECO:0000256" key="9">
    <source>
        <dbReference type="ARBA" id="ARBA00070492"/>
    </source>
</evidence>
<evidence type="ECO:0000256" key="2">
    <source>
        <dbReference type="ARBA" id="ARBA00004430"/>
    </source>
</evidence>
<dbReference type="InterPro" id="IPR018799">
    <property type="entry name" value="TRAF3IP1"/>
</dbReference>
<dbReference type="InterPro" id="IPR041476">
    <property type="entry name" value="TRAF3IP1_C"/>
</dbReference>
<feature type="compositionally biased region" description="Basic and acidic residues" evidence="10">
    <location>
        <begin position="588"/>
        <end position="611"/>
    </location>
</feature>
<evidence type="ECO:0000256" key="5">
    <source>
        <dbReference type="ARBA" id="ARBA00023054"/>
    </source>
</evidence>
<keyword evidence="3" id="KW-0963">Cytoplasm</keyword>
<dbReference type="GO" id="GO:0048731">
    <property type="term" value="P:system development"/>
    <property type="evidence" value="ECO:0007669"/>
    <property type="project" value="UniProtKB-ARBA"/>
</dbReference>
<comment type="subcellular location">
    <subcellularLocation>
        <location evidence="2">Cytoplasm</location>
        <location evidence="2">Cytoskeleton</location>
        <location evidence="2">Cilium axoneme</location>
    </subcellularLocation>
    <subcellularLocation>
        <location evidence="1">Cytoplasm</location>
        <location evidence="1">Cytoskeleton</location>
        <location evidence="1">Cilium basal body</location>
    </subcellularLocation>
</comment>
<keyword evidence="6" id="KW-0206">Cytoskeleton</keyword>
<dbReference type="Proteomes" id="UP001634394">
    <property type="component" value="Unassembled WGS sequence"/>
</dbReference>
<keyword evidence="4" id="KW-0970">Cilium biogenesis/degradation</keyword>
<dbReference type="GO" id="GO:0070507">
    <property type="term" value="P:regulation of microtubule cytoskeleton organization"/>
    <property type="evidence" value="ECO:0007669"/>
    <property type="project" value="UniProtKB-ARBA"/>
</dbReference>
<dbReference type="AlphaFoldDB" id="A0ABD3TKK0"/>
<comment type="caution">
    <text evidence="13">The sequence shown here is derived from an EMBL/GenBank/DDBJ whole genome shotgun (WGS) entry which is preliminary data.</text>
</comment>
<feature type="region of interest" description="Disordered" evidence="10">
    <location>
        <begin position="257"/>
        <end position="335"/>
    </location>
</feature>
<dbReference type="PANTHER" id="PTHR31363:SF0">
    <property type="entry name" value="TRAF3-INTERACTING PROTEIN 1"/>
    <property type="match status" value="1"/>
</dbReference>
<feature type="compositionally biased region" description="Acidic residues" evidence="10">
    <location>
        <begin position="715"/>
        <end position="724"/>
    </location>
</feature>
<feature type="region of interest" description="Disordered" evidence="10">
    <location>
        <begin position="541"/>
        <end position="747"/>
    </location>
</feature>
<feature type="compositionally biased region" description="Basic and acidic residues" evidence="10">
    <location>
        <begin position="358"/>
        <end position="398"/>
    </location>
</feature>
<dbReference type="Pfam" id="PF10243">
    <property type="entry name" value="MIP-T3"/>
    <property type="match status" value="1"/>
</dbReference>
<protein>
    <recommendedName>
        <fullName evidence="9">TRAF3-interacting protein 1</fullName>
    </recommendedName>
</protein>
<comment type="similarity">
    <text evidence="8">Belongs to the TRAF3IP1 family.</text>
</comment>
<evidence type="ECO:0000256" key="7">
    <source>
        <dbReference type="ARBA" id="ARBA00023273"/>
    </source>
</evidence>
<feature type="region of interest" description="Disordered" evidence="10">
    <location>
        <begin position="358"/>
        <end position="487"/>
    </location>
</feature>
<dbReference type="EMBL" id="JBJQND010000018">
    <property type="protein sequence ID" value="KAL3837210.1"/>
    <property type="molecule type" value="Genomic_DNA"/>
</dbReference>
<feature type="domain" description="TRAF3-interacting protein 1 C-terminal" evidence="12">
    <location>
        <begin position="746"/>
        <end position="897"/>
    </location>
</feature>
<evidence type="ECO:0000256" key="8">
    <source>
        <dbReference type="ARBA" id="ARBA00043971"/>
    </source>
</evidence>
<keyword evidence="5" id="KW-0175">Coiled coil</keyword>
<gene>
    <name evidence="13" type="ORF">ACJMK2_022581</name>
</gene>
<name>A0ABD3TKK0_SINWO</name>
<evidence type="ECO:0000259" key="11">
    <source>
        <dbReference type="Pfam" id="PF10243"/>
    </source>
</evidence>
<feature type="compositionally biased region" description="Basic and acidic residues" evidence="10">
    <location>
        <begin position="135"/>
        <end position="210"/>
    </location>
</feature>
<dbReference type="InterPro" id="IPR040468">
    <property type="entry name" value="TRAF3IP1_N"/>
</dbReference>
<dbReference type="GO" id="GO:0048513">
    <property type="term" value="P:animal organ development"/>
    <property type="evidence" value="ECO:0007669"/>
    <property type="project" value="UniProtKB-ARBA"/>
</dbReference>
<feature type="region of interest" description="Disordered" evidence="10">
    <location>
        <begin position="759"/>
        <end position="790"/>
    </location>
</feature>
<feature type="compositionally biased region" description="Basic and acidic residues" evidence="10">
    <location>
        <begin position="760"/>
        <end position="790"/>
    </location>
</feature>
<evidence type="ECO:0000256" key="10">
    <source>
        <dbReference type="SAM" id="MobiDB-lite"/>
    </source>
</evidence>
<dbReference type="InterPro" id="IPR042576">
    <property type="entry name" value="TRAF3IP1_N_sf"/>
</dbReference>
<evidence type="ECO:0000256" key="4">
    <source>
        <dbReference type="ARBA" id="ARBA00022794"/>
    </source>
</evidence>
<dbReference type="Pfam" id="PF17749">
    <property type="entry name" value="MIP-T3_C"/>
    <property type="match status" value="1"/>
</dbReference>
<evidence type="ECO:0000256" key="1">
    <source>
        <dbReference type="ARBA" id="ARBA00004120"/>
    </source>
</evidence>
<organism evidence="13 14">
    <name type="scientific">Sinanodonta woodiana</name>
    <name type="common">Chinese pond mussel</name>
    <name type="synonym">Anodonta woodiana</name>
    <dbReference type="NCBI Taxonomy" id="1069815"/>
    <lineage>
        <taxon>Eukaryota</taxon>
        <taxon>Metazoa</taxon>
        <taxon>Spiralia</taxon>
        <taxon>Lophotrochozoa</taxon>
        <taxon>Mollusca</taxon>
        <taxon>Bivalvia</taxon>
        <taxon>Autobranchia</taxon>
        <taxon>Heteroconchia</taxon>
        <taxon>Palaeoheterodonta</taxon>
        <taxon>Unionida</taxon>
        <taxon>Unionoidea</taxon>
        <taxon>Unionidae</taxon>
        <taxon>Unioninae</taxon>
        <taxon>Sinanodonta</taxon>
    </lineage>
</organism>
<keyword evidence="14" id="KW-1185">Reference proteome</keyword>
<dbReference type="GO" id="GO:0005930">
    <property type="term" value="C:axoneme"/>
    <property type="evidence" value="ECO:0007669"/>
    <property type="project" value="UniProtKB-SubCell"/>
</dbReference>
<keyword evidence="7" id="KW-0966">Cell projection</keyword>
<evidence type="ECO:0000256" key="3">
    <source>
        <dbReference type="ARBA" id="ARBA00022490"/>
    </source>
</evidence>
<evidence type="ECO:0000313" key="13">
    <source>
        <dbReference type="EMBL" id="KAL3837210.1"/>
    </source>
</evidence>
<feature type="compositionally biased region" description="Basic and acidic residues" evidence="10">
    <location>
        <begin position="457"/>
        <end position="483"/>
    </location>
</feature>
<feature type="compositionally biased region" description="Basic residues" evidence="10">
    <location>
        <begin position="288"/>
        <end position="299"/>
    </location>
</feature>
<reference evidence="13 14" key="1">
    <citation type="submission" date="2024-11" db="EMBL/GenBank/DDBJ databases">
        <title>Chromosome-level genome assembly of the freshwater bivalve Anodonta woodiana.</title>
        <authorList>
            <person name="Chen X."/>
        </authorList>
    </citation>
    <scope>NUCLEOTIDE SEQUENCE [LARGE SCALE GENOMIC DNA]</scope>
    <source>
        <strain evidence="13">MN2024</strain>
        <tissue evidence="13">Gills</tissue>
    </source>
</reference>
<feature type="domain" description="TRAF3-interacting protein 1 N-terminal" evidence="11">
    <location>
        <begin position="6"/>
        <end position="114"/>
    </location>
</feature>
<feature type="compositionally biased region" description="Basic and acidic residues" evidence="10">
    <location>
        <begin position="734"/>
        <end position="743"/>
    </location>
</feature>
<accession>A0ABD3TKK0</accession>
<dbReference type="PANTHER" id="PTHR31363">
    <property type="entry name" value="TRAF3-INTERACTING PROTEIN 1"/>
    <property type="match status" value="1"/>
</dbReference>
<dbReference type="FunFam" id="1.10.418.50:FF:000001">
    <property type="entry name" value="TRAF3-interacting protein 1 isoform X1"/>
    <property type="match status" value="1"/>
</dbReference>
<evidence type="ECO:0000259" key="12">
    <source>
        <dbReference type="Pfam" id="PF17749"/>
    </source>
</evidence>
<dbReference type="Gene3D" id="1.10.418.50">
    <property type="entry name" value="Microtubule-binding protein MIP-T3"/>
    <property type="match status" value="1"/>
</dbReference>
<feature type="region of interest" description="Disordered" evidence="10">
    <location>
        <begin position="135"/>
        <end position="212"/>
    </location>
</feature>
<evidence type="ECO:0000313" key="14">
    <source>
        <dbReference type="Proteomes" id="UP001634394"/>
    </source>
</evidence>
<feature type="compositionally biased region" description="Basic and acidic residues" evidence="10">
    <location>
        <begin position="267"/>
        <end position="281"/>
    </location>
</feature>
<dbReference type="GO" id="GO:0030030">
    <property type="term" value="P:cell projection organization"/>
    <property type="evidence" value="ECO:0007669"/>
    <property type="project" value="UniProtKB-KW"/>
</dbReference>
<evidence type="ECO:0000256" key="6">
    <source>
        <dbReference type="ARBA" id="ARBA00023212"/>
    </source>
</evidence>